<organism evidence="2 3">
    <name type="scientific">Actinomadura rudentiformis</name>
    <dbReference type="NCBI Taxonomy" id="359158"/>
    <lineage>
        <taxon>Bacteria</taxon>
        <taxon>Bacillati</taxon>
        <taxon>Actinomycetota</taxon>
        <taxon>Actinomycetes</taxon>
        <taxon>Streptosporangiales</taxon>
        <taxon>Thermomonosporaceae</taxon>
        <taxon>Actinomadura</taxon>
    </lineage>
</organism>
<evidence type="ECO:0000313" key="2">
    <source>
        <dbReference type="EMBL" id="KAB2344865.1"/>
    </source>
</evidence>
<dbReference type="AlphaFoldDB" id="A0A6H9YN73"/>
<dbReference type="RefSeq" id="WP_151565233.1">
    <property type="nucleotide sequence ID" value="NZ_WBMT01000015.1"/>
</dbReference>
<accession>A0A6H9YN73</accession>
<feature type="domain" description="DUF2786" evidence="1">
    <location>
        <begin position="5"/>
        <end position="44"/>
    </location>
</feature>
<gene>
    <name evidence="2" type="ORF">F8566_30195</name>
</gene>
<keyword evidence="3" id="KW-1185">Reference proteome</keyword>
<reference evidence="2 3" key="1">
    <citation type="submission" date="2019-09" db="EMBL/GenBank/DDBJ databases">
        <title>Actinomadura physcomitrii sp. nov., a novel actinomycete isolated from moss [Physcomitrium sphaericum (Ludw) Fuernr].</title>
        <authorList>
            <person name="Zhuang X."/>
            <person name="Liu C."/>
        </authorList>
    </citation>
    <scope>NUCLEOTIDE SEQUENCE [LARGE SCALE GENOMIC DNA]</scope>
    <source>
        <strain evidence="2 3">HMC1</strain>
    </source>
</reference>
<dbReference type="OrthoDB" id="3478404at2"/>
<dbReference type="InterPro" id="IPR024498">
    <property type="entry name" value="DUF2786"/>
</dbReference>
<evidence type="ECO:0000259" key="1">
    <source>
        <dbReference type="Pfam" id="PF10979"/>
    </source>
</evidence>
<dbReference type="Pfam" id="PF10979">
    <property type="entry name" value="DUF2786"/>
    <property type="match status" value="1"/>
</dbReference>
<dbReference type="Proteomes" id="UP000468735">
    <property type="component" value="Unassembled WGS sequence"/>
</dbReference>
<sequence length="245" mass="27134">MARDIKKTIQGLLAKAKDSAVTREESEALMARAAELMMRYGIEQAELRQEQGRKPEDITMFTLDLPDDHGDIIVEALWPICKAFGADGVQIGPKLTLVGTVSMLDNLEMLLAALQLQMIGSANLAGDEYEKKLRKQHPSWSDDRVWDFTDRYVWDYIRGYGRGVAVKIADRRQVIIDEAPGNALVLRTEADRIKAAFKERFPNTTTARGTRYTSEEARAAGFAAGRQADIGDTRVGGNSGTKALT</sequence>
<comment type="caution">
    <text evidence="2">The sequence shown here is derived from an EMBL/GenBank/DDBJ whole genome shotgun (WGS) entry which is preliminary data.</text>
</comment>
<dbReference type="EMBL" id="WBMT01000015">
    <property type="protein sequence ID" value="KAB2344865.1"/>
    <property type="molecule type" value="Genomic_DNA"/>
</dbReference>
<name>A0A6H9YN73_9ACTN</name>
<evidence type="ECO:0000313" key="3">
    <source>
        <dbReference type="Proteomes" id="UP000468735"/>
    </source>
</evidence>
<protein>
    <submittedName>
        <fullName evidence="2">DUF2786 domain-containing protein</fullName>
    </submittedName>
</protein>
<proteinExistence type="predicted"/>